<feature type="chain" id="PRO_5004249923" description="Carbohydrate binding domain-containing protein" evidence="2">
    <location>
        <begin position="22"/>
        <end position="403"/>
    </location>
</feature>
<dbReference type="InParanoid" id="Q54DS7"/>
<keyword evidence="2" id="KW-0732">Signal</keyword>
<feature type="signal peptide" evidence="2">
    <location>
        <begin position="1"/>
        <end position="21"/>
    </location>
</feature>
<dbReference type="GO" id="GO:0031012">
    <property type="term" value="C:extracellular matrix"/>
    <property type="evidence" value="ECO:0000318"/>
    <property type="project" value="GO_Central"/>
</dbReference>
<dbReference type="GO" id="GO:0004553">
    <property type="term" value="F:hydrolase activity, hydrolyzing O-glycosyl compounds"/>
    <property type="evidence" value="ECO:0007669"/>
    <property type="project" value="InterPro"/>
</dbReference>
<dbReference type="GO" id="GO:0030198">
    <property type="term" value="P:extracellular matrix organization"/>
    <property type="evidence" value="ECO:0000318"/>
    <property type="project" value="GO_Central"/>
</dbReference>
<name>Q54DS7_DICDI</name>
<dbReference type="Gene3D" id="2.60.40.290">
    <property type="match status" value="1"/>
</dbReference>
<feature type="domain" description="Carbohydrate binding" evidence="3">
    <location>
        <begin position="33"/>
        <end position="120"/>
    </location>
</feature>
<proteinExistence type="predicted"/>
<dbReference type="PaxDb" id="44689-DDB0184190"/>
<evidence type="ECO:0000256" key="1">
    <source>
        <dbReference type="SAM" id="MobiDB-lite"/>
    </source>
</evidence>
<dbReference type="InterPro" id="IPR012291">
    <property type="entry name" value="CBM2_carb-bd_dom_sf"/>
</dbReference>
<evidence type="ECO:0000313" key="4">
    <source>
        <dbReference type="EMBL" id="EAL61383.1"/>
    </source>
</evidence>
<dbReference type="GO" id="GO:0005201">
    <property type="term" value="F:extracellular matrix structural constituent"/>
    <property type="evidence" value="ECO:0000318"/>
    <property type="project" value="GO_Central"/>
</dbReference>
<dbReference type="EMBL" id="AAFI02000187">
    <property type="protein sequence ID" value="EAL61383.1"/>
    <property type="molecule type" value="Genomic_DNA"/>
</dbReference>
<protein>
    <recommendedName>
        <fullName evidence="3">Carbohydrate binding domain-containing protein</fullName>
    </recommendedName>
</protein>
<accession>Q54DS7</accession>
<gene>
    <name evidence="4" type="ORF">DDB_G0292054</name>
</gene>
<dbReference type="VEuPathDB" id="AmoebaDB:DDB_G0292054"/>
<dbReference type="AlphaFoldDB" id="Q54DS7"/>
<keyword evidence="5" id="KW-1185">Reference proteome</keyword>
<evidence type="ECO:0000313" key="5">
    <source>
        <dbReference type="Proteomes" id="UP000002195"/>
    </source>
</evidence>
<evidence type="ECO:0000259" key="3">
    <source>
        <dbReference type="SMART" id="SM01063"/>
    </source>
</evidence>
<dbReference type="InterPro" id="IPR008965">
    <property type="entry name" value="CBM2/CBM3_carb-bd_dom_sf"/>
</dbReference>
<feature type="domain" description="Carbohydrate binding" evidence="3">
    <location>
        <begin position="304"/>
        <end position="390"/>
    </location>
</feature>
<dbReference type="GeneID" id="8628473"/>
<evidence type="ECO:0000256" key="2">
    <source>
        <dbReference type="SAM" id="SignalP"/>
    </source>
</evidence>
<feature type="compositionally biased region" description="Polar residues" evidence="1">
    <location>
        <begin position="258"/>
        <end position="277"/>
    </location>
</feature>
<feature type="region of interest" description="Disordered" evidence="1">
    <location>
        <begin position="258"/>
        <end position="294"/>
    </location>
</feature>
<dbReference type="InterPro" id="IPR052879">
    <property type="entry name" value="Dd_Spore_Germination_Stalk"/>
</dbReference>
<comment type="caution">
    <text evidence="4">The sequence shown here is derived from an EMBL/GenBank/DDBJ whole genome shotgun (WGS) entry which is preliminary data.</text>
</comment>
<dbReference type="OMA" id="HSWGYIV"/>
<sequence length="403" mass="45006">MNWKKITTMGVMVLASAIAAAYSSGSETILCPLVNHCEKVNEWVENNDVPYAKFNCHITNIGNTPIGNVVMRLSGDGKTKEVWEMETKDNGQTYNFPQWRQQQQLAFNQSHPWGYTVQGGKELNVNLCGGATPYTNNLQSNQQTQTQQKSSDIVCNLSNKCTVSNQWKNGDQVNTQYKCFITNNGKVPVSFIDIRINGNSDLYNVWEIITPNNGLSWDLTSWRIDKPLEATQSHEWGYIIVGDKPLDIQVCQNSPIPTVTQSPSPISSNKQQKSIVQQEEADGSSSTTTTTTTTTNQDQVVCTVSNKCTVEKEWKNGEQKNKQYSCEITNNGKGPLSHVDIRLSNNSALYNVWEVYTVNNGLSFDVSPWRLDNPIQPGQSHSWGYIVNDDVALDVKVCQMGTN</sequence>
<dbReference type="RefSeq" id="XP_629795.1">
    <property type="nucleotide sequence ID" value="XM_629793.1"/>
</dbReference>
<dbReference type="HOGENOM" id="CLU_684116_0_0_1"/>
<dbReference type="FunCoup" id="Q54DS7">
    <property type="interactions" value="287"/>
</dbReference>
<dbReference type="SMART" id="SM01063">
    <property type="entry name" value="CBM49"/>
    <property type="match status" value="3"/>
</dbReference>
<dbReference type="SUPFAM" id="SSF49384">
    <property type="entry name" value="Carbohydrate-binding domain"/>
    <property type="match status" value="1"/>
</dbReference>
<dbReference type="PANTHER" id="PTHR33239">
    <property type="entry name" value="CELLULOSE-BINDING DOMAIN-CONTAINING PROTEIN-RELATED"/>
    <property type="match status" value="1"/>
</dbReference>
<dbReference type="dictyBase" id="DDB_G0292054"/>
<feature type="domain" description="Carbohydrate binding" evidence="3">
    <location>
        <begin position="157"/>
        <end position="243"/>
    </location>
</feature>
<dbReference type="PANTHER" id="PTHR33239:SF12">
    <property type="entry name" value="CARBOHYDRATE BINDING DOMAIN-CONTAINING PROTEIN"/>
    <property type="match status" value="1"/>
</dbReference>
<dbReference type="InterPro" id="IPR019028">
    <property type="entry name" value="CBM_49"/>
</dbReference>
<organism evidence="4 5">
    <name type="scientific">Dictyostelium discoideum</name>
    <name type="common">Social amoeba</name>
    <dbReference type="NCBI Taxonomy" id="44689"/>
    <lineage>
        <taxon>Eukaryota</taxon>
        <taxon>Amoebozoa</taxon>
        <taxon>Evosea</taxon>
        <taxon>Eumycetozoa</taxon>
        <taxon>Dictyostelia</taxon>
        <taxon>Dictyosteliales</taxon>
        <taxon>Dictyosteliaceae</taxon>
        <taxon>Dictyostelium</taxon>
    </lineage>
</organism>
<reference evidence="4 5" key="1">
    <citation type="journal article" date="2005" name="Nature">
        <title>The genome of the social amoeba Dictyostelium discoideum.</title>
        <authorList>
            <consortium name="The Dictyostelium discoideum Sequencing Consortium"/>
            <person name="Eichinger L."/>
            <person name="Pachebat J.A."/>
            <person name="Glockner G."/>
            <person name="Rajandream M.A."/>
            <person name="Sucgang R."/>
            <person name="Berriman M."/>
            <person name="Song J."/>
            <person name="Olsen R."/>
            <person name="Szafranski K."/>
            <person name="Xu Q."/>
            <person name="Tunggal B."/>
            <person name="Kummerfeld S."/>
            <person name="Madera M."/>
            <person name="Konfortov B.A."/>
            <person name="Rivero F."/>
            <person name="Bankier A.T."/>
            <person name="Lehmann R."/>
            <person name="Hamlin N."/>
            <person name="Davies R."/>
            <person name="Gaudet P."/>
            <person name="Fey P."/>
            <person name="Pilcher K."/>
            <person name="Chen G."/>
            <person name="Saunders D."/>
            <person name="Sodergren E."/>
            <person name="Davis P."/>
            <person name="Kerhornou A."/>
            <person name="Nie X."/>
            <person name="Hall N."/>
            <person name="Anjard C."/>
            <person name="Hemphill L."/>
            <person name="Bason N."/>
            <person name="Farbrother P."/>
            <person name="Desany B."/>
            <person name="Just E."/>
            <person name="Morio T."/>
            <person name="Rost R."/>
            <person name="Churcher C."/>
            <person name="Cooper J."/>
            <person name="Haydock S."/>
            <person name="van Driessche N."/>
            <person name="Cronin A."/>
            <person name="Goodhead I."/>
            <person name="Muzny D."/>
            <person name="Mourier T."/>
            <person name="Pain A."/>
            <person name="Lu M."/>
            <person name="Harper D."/>
            <person name="Lindsay R."/>
            <person name="Hauser H."/>
            <person name="James K."/>
            <person name="Quiles M."/>
            <person name="Madan Babu M."/>
            <person name="Saito T."/>
            <person name="Buchrieser C."/>
            <person name="Wardroper A."/>
            <person name="Felder M."/>
            <person name="Thangavelu M."/>
            <person name="Johnson D."/>
            <person name="Knights A."/>
            <person name="Loulseged H."/>
            <person name="Mungall K."/>
            <person name="Oliver K."/>
            <person name="Price C."/>
            <person name="Quail M.A."/>
            <person name="Urushihara H."/>
            <person name="Hernandez J."/>
            <person name="Rabbinowitsch E."/>
            <person name="Steffen D."/>
            <person name="Sanders M."/>
            <person name="Ma J."/>
            <person name="Kohara Y."/>
            <person name="Sharp S."/>
            <person name="Simmonds M."/>
            <person name="Spiegler S."/>
            <person name="Tivey A."/>
            <person name="Sugano S."/>
            <person name="White B."/>
            <person name="Walker D."/>
            <person name="Woodward J."/>
            <person name="Winckler T."/>
            <person name="Tanaka Y."/>
            <person name="Shaulsky G."/>
            <person name="Schleicher M."/>
            <person name="Weinstock G."/>
            <person name="Rosenthal A."/>
            <person name="Cox E.C."/>
            <person name="Chisholm R.L."/>
            <person name="Gibbs R."/>
            <person name="Loomis W.F."/>
            <person name="Platzer M."/>
            <person name="Kay R.R."/>
            <person name="Williams J."/>
            <person name="Dear P.H."/>
            <person name="Noegel A.A."/>
            <person name="Barrell B."/>
            <person name="Kuspa A."/>
        </authorList>
    </citation>
    <scope>NUCLEOTIDE SEQUENCE [LARGE SCALE GENOMIC DNA]</scope>
    <source>
        <strain evidence="4 5">AX4</strain>
    </source>
</reference>
<dbReference type="KEGG" id="ddi:DDB_G0292054"/>
<feature type="compositionally biased region" description="Low complexity" evidence="1">
    <location>
        <begin position="284"/>
        <end position="294"/>
    </location>
</feature>
<dbReference type="Pfam" id="PF09478">
    <property type="entry name" value="CBM49"/>
    <property type="match status" value="3"/>
</dbReference>
<dbReference type="eggNOG" id="ENOG502REPK">
    <property type="taxonomic scope" value="Eukaryota"/>
</dbReference>
<dbReference type="FunFam" id="2.60.40.290:FF:000007">
    <property type="entry name" value="Uncharacterized protein"/>
    <property type="match status" value="1"/>
</dbReference>
<dbReference type="PhylomeDB" id="Q54DS7"/>
<dbReference type="Proteomes" id="UP000002195">
    <property type="component" value="Unassembled WGS sequence"/>
</dbReference>
<dbReference type="GO" id="GO:0030247">
    <property type="term" value="F:polysaccharide binding"/>
    <property type="evidence" value="ECO:0007669"/>
    <property type="project" value="InterPro"/>
</dbReference>